<accession>A0A4V3WNC4</accession>
<reference evidence="8 9" key="1">
    <citation type="journal article" date="2018" name="Proc. Natl. Acad. Sci. U.S.A.">
        <title>Draft genome sequence of Camellia sinensis var. sinensis provides insights into the evolution of the tea genome and tea quality.</title>
        <authorList>
            <person name="Wei C."/>
            <person name="Yang H."/>
            <person name="Wang S."/>
            <person name="Zhao J."/>
            <person name="Liu C."/>
            <person name="Gao L."/>
            <person name="Xia E."/>
            <person name="Lu Y."/>
            <person name="Tai Y."/>
            <person name="She G."/>
            <person name="Sun J."/>
            <person name="Cao H."/>
            <person name="Tong W."/>
            <person name="Gao Q."/>
            <person name="Li Y."/>
            <person name="Deng W."/>
            <person name="Jiang X."/>
            <person name="Wang W."/>
            <person name="Chen Q."/>
            <person name="Zhang S."/>
            <person name="Li H."/>
            <person name="Wu J."/>
            <person name="Wang P."/>
            <person name="Li P."/>
            <person name="Shi C."/>
            <person name="Zheng F."/>
            <person name="Jian J."/>
            <person name="Huang B."/>
            <person name="Shan D."/>
            <person name="Shi M."/>
            <person name="Fang C."/>
            <person name="Yue Y."/>
            <person name="Li F."/>
            <person name="Li D."/>
            <person name="Wei S."/>
            <person name="Han B."/>
            <person name="Jiang C."/>
            <person name="Yin Y."/>
            <person name="Xia T."/>
            <person name="Zhang Z."/>
            <person name="Bennetzen J.L."/>
            <person name="Zhao S."/>
            <person name="Wan X."/>
        </authorList>
    </citation>
    <scope>NUCLEOTIDE SEQUENCE [LARGE SCALE GENOMIC DNA]</scope>
    <source>
        <strain evidence="9">cv. Shuchazao</strain>
        <tissue evidence="8">Leaf</tissue>
    </source>
</reference>
<dbReference type="STRING" id="542762.A0A4V3WNC4"/>
<dbReference type="PANTHER" id="PTHR47990">
    <property type="entry name" value="2-OXOGLUTARATE (2OG) AND FE(II)-DEPENDENT OXYGENASE SUPERFAMILY PROTEIN-RELATED"/>
    <property type="match status" value="1"/>
</dbReference>
<keyword evidence="9" id="KW-1185">Reference proteome</keyword>
<dbReference type="Pfam" id="PF14226">
    <property type="entry name" value="DIOX_N"/>
    <property type="match status" value="1"/>
</dbReference>
<dbReference type="InterPro" id="IPR050231">
    <property type="entry name" value="Iron_ascorbate_oxido_reductase"/>
</dbReference>
<proteinExistence type="inferred from homology"/>
<sequence>MGEAAEMIPSISLTNEVLSLDRHSEEWKAMTGKVREACEAYGCFMLDYEKIPLELQQILFKTTAEMFDLPVETKLQYKKPTPKDGGYVLSNPFIPLYESFGVYGEEEVRAFERLMWPQGNPQFCEVINSITAKVHELNLLLLRMIFESFGIEEYYKEKALDENIIGYLRSMKYRLPKEDEDPLGLAIHVDKTIITILCQNSVQGLEVLTKEGKWIKLSIPKGTLVVIVGDGLQAWTNGRVEAVQHRVVMSGDKERLSCGFFSIPKDGVSVEIHPQLVDEEHPLRYRSFVYSDYLAKYLANTRLDALELFAGIC</sequence>
<dbReference type="PROSITE" id="PS51471">
    <property type="entry name" value="FE2OG_OXY"/>
    <property type="match status" value="1"/>
</dbReference>
<comment type="caution">
    <text evidence="8">The sequence shown here is derived from an EMBL/GenBank/DDBJ whole genome shotgun (WGS) entry which is preliminary data.</text>
</comment>
<dbReference type="InterPro" id="IPR044861">
    <property type="entry name" value="IPNS-like_FE2OG_OXY"/>
</dbReference>
<organism evidence="8 9">
    <name type="scientific">Camellia sinensis var. sinensis</name>
    <name type="common">China tea</name>
    <dbReference type="NCBI Taxonomy" id="542762"/>
    <lineage>
        <taxon>Eukaryota</taxon>
        <taxon>Viridiplantae</taxon>
        <taxon>Streptophyta</taxon>
        <taxon>Embryophyta</taxon>
        <taxon>Tracheophyta</taxon>
        <taxon>Spermatophyta</taxon>
        <taxon>Magnoliopsida</taxon>
        <taxon>eudicotyledons</taxon>
        <taxon>Gunneridae</taxon>
        <taxon>Pentapetalae</taxon>
        <taxon>asterids</taxon>
        <taxon>Ericales</taxon>
        <taxon>Theaceae</taxon>
        <taxon>Camellia</taxon>
    </lineage>
</organism>
<evidence type="ECO:0000313" key="8">
    <source>
        <dbReference type="EMBL" id="THG11867.1"/>
    </source>
</evidence>
<evidence type="ECO:0000256" key="1">
    <source>
        <dbReference type="ARBA" id="ARBA00022723"/>
    </source>
</evidence>
<dbReference type="InterPro" id="IPR005123">
    <property type="entry name" value="Oxoglu/Fe-dep_dioxygenase_dom"/>
</dbReference>
<protein>
    <recommendedName>
        <fullName evidence="4">2-oxoglutarate-dependent dioxygenase DAO</fullName>
    </recommendedName>
    <alternativeName>
        <fullName evidence="5">Protein DIOXYGENASE FOR AUXIN OXIDATION</fullName>
    </alternativeName>
</protein>
<comment type="similarity">
    <text evidence="6">Belongs to the iron/ascorbate-dependent oxidoreductase family.</text>
</comment>
<dbReference type="InterPro" id="IPR026992">
    <property type="entry name" value="DIOX_N"/>
</dbReference>
<dbReference type="EMBL" id="SDRB02006989">
    <property type="protein sequence ID" value="THG11867.1"/>
    <property type="molecule type" value="Genomic_DNA"/>
</dbReference>
<evidence type="ECO:0000259" key="7">
    <source>
        <dbReference type="PROSITE" id="PS51471"/>
    </source>
</evidence>
<evidence type="ECO:0000256" key="3">
    <source>
        <dbReference type="ARBA" id="ARBA00054658"/>
    </source>
</evidence>
<dbReference type="Proteomes" id="UP000306102">
    <property type="component" value="Unassembled WGS sequence"/>
</dbReference>
<dbReference type="GO" id="GO:0046872">
    <property type="term" value="F:metal ion binding"/>
    <property type="evidence" value="ECO:0007669"/>
    <property type="project" value="UniProtKB-KW"/>
</dbReference>
<feature type="domain" description="Fe2OG dioxygenase" evidence="7">
    <location>
        <begin position="163"/>
        <end position="264"/>
    </location>
</feature>
<comment type="function">
    <text evidence="3">2-oxoglutarate-dependent dioxygenase essential for auxin catabolism and maintenance of auxin homeostasis in reproductive organs. Catalyzes the irreversible oxidation of indole-3-acetic acid (IAA) to the biologically inactive 2-oxoindole-3-acetic acid (OxIAA).</text>
</comment>
<dbReference type="AlphaFoldDB" id="A0A4V3WNC4"/>
<keyword evidence="6" id="KW-0560">Oxidoreductase</keyword>
<dbReference type="Gene3D" id="2.60.120.330">
    <property type="entry name" value="B-lactam Antibiotic, Isopenicillin N Synthase, Chain"/>
    <property type="match status" value="1"/>
</dbReference>
<name>A0A4V3WNC4_CAMSN</name>
<dbReference type="SUPFAM" id="SSF51197">
    <property type="entry name" value="Clavaminate synthase-like"/>
    <property type="match status" value="1"/>
</dbReference>
<evidence type="ECO:0000256" key="5">
    <source>
        <dbReference type="ARBA" id="ARBA00076740"/>
    </source>
</evidence>
<keyword evidence="2 6" id="KW-0408">Iron</keyword>
<dbReference type="InterPro" id="IPR027443">
    <property type="entry name" value="IPNS-like_sf"/>
</dbReference>
<evidence type="ECO:0000256" key="4">
    <source>
        <dbReference type="ARBA" id="ARBA00074102"/>
    </source>
</evidence>
<evidence type="ECO:0000313" key="9">
    <source>
        <dbReference type="Proteomes" id="UP000306102"/>
    </source>
</evidence>
<evidence type="ECO:0000256" key="2">
    <source>
        <dbReference type="ARBA" id="ARBA00023004"/>
    </source>
</evidence>
<gene>
    <name evidence="8" type="ORF">TEA_000422</name>
</gene>
<keyword evidence="1 6" id="KW-0479">Metal-binding</keyword>
<dbReference type="FunFam" id="2.60.120.330:FF:000017">
    <property type="entry name" value="2-oxoglutarate-dependent dioxygenase DAO"/>
    <property type="match status" value="1"/>
</dbReference>
<dbReference type="GO" id="GO:0016705">
    <property type="term" value="F:oxidoreductase activity, acting on paired donors, with incorporation or reduction of molecular oxygen"/>
    <property type="evidence" value="ECO:0007669"/>
    <property type="project" value="UniProtKB-ARBA"/>
</dbReference>
<evidence type="ECO:0000256" key="6">
    <source>
        <dbReference type="RuleBase" id="RU003682"/>
    </source>
</evidence>
<dbReference type="Pfam" id="PF03171">
    <property type="entry name" value="2OG-FeII_Oxy"/>
    <property type="match status" value="1"/>
</dbReference>